<proteinExistence type="predicted"/>
<dbReference type="OrthoDB" id="1937631at2"/>
<feature type="signal peptide" evidence="1">
    <location>
        <begin position="1"/>
        <end position="27"/>
    </location>
</feature>
<reference evidence="3 4" key="1">
    <citation type="submission" date="2019-04" db="EMBL/GenBank/DDBJ databases">
        <title>Cohnella sp. nov. isolated from preserved vegetables.</title>
        <authorList>
            <person name="Lin S.-Y."/>
            <person name="Hung M.-H."/>
            <person name="Young C.-C."/>
        </authorList>
    </citation>
    <scope>NUCLEOTIDE SEQUENCE [LARGE SCALE GENOMIC DNA]</scope>
    <source>
        <strain evidence="3 4">CC-MHH1044</strain>
    </source>
</reference>
<organism evidence="3 4">
    <name type="scientific">Cohnella fermenti</name>
    <dbReference type="NCBI Taxonomy" id="2565925"/>
    <lineage>
        <taxon>Bacteria</taxon>
        <taxon>Bacillati</taxon>
        <taxon>Bacillota</taxon>
        <taxon>Bacilli</taxon>
        <taxon>Bacillales</taxon>
        <taxon>Paenibacillaceae</taxon>
        <taxon>Cohnella</taxon>
    </lineage>
</organism>
<dbReference type="InterPro" id="IPR013783">
    <property type="entry name" value="Ig-like_fold"/>
</dbReference>
<sequence>MARSLQKISIVILLILSMLIAPLSSLAATQSTFQSFSLLSKSGGTLVFQWPSITGATALNIEQKVSGGDWTEAELDSGPLAPTDVTATITGLTAYTNYTFRLDIVGGQYEGYSNELVVAIAAIPVADLTFGDVGASQLELKWTAPENATNVIVQQSTNNSTWSNSIVATFLSSASSEAVVTGLVGNTKYYFRLYVVGGSNAGYSNVVTTTTGTEPNARRWR</sequence>
<feature type="domain" description="Fibronectin type-III" evidence="2">
    <location>
        <begin position="124"/>
        <end position="216"/>
    </location>
</feature>
<dbReference type="InterPro" id="IPR036116">
    <property type="entry name" value="FN3_sf"/>
</dbReference>
<protein>
    <submittedName>
        <fullName evidence="3">Fibronectin type III domain-containing protein</fullName>
    </submittedName>
</protein>
<dbReference type="Pfam" id="PF00041">
    <property type="entry name" value="fn3"/>
    <property type="match status" value="1"/>
</dbReference>
<evidence type="ECO:0000259" key="2">
    <source>
        <dbReference type="PROSITE" id="PS50853"/>
    </source>
</evidence>
<dbReference type="EMBL" id="SSOB01000010">
    <property type="protein sequence ID" value="THF80861.1"/>
    <property type="molecule type" value="Genomic_DNA"/>
</dbReference>
<evidence type="ECO:0000313" key="4">
    <source>
        <dbReference type="Proteomes" id="UP000310636"/>
    </source>
</evidence>
<dbReference type="Gene3D" id="2.60.40.10">
    <property type="entry name" value="Immunoglobulins"/>
    <property type="match status" value="2"/>
</dbReference>
<dbReference type="AlphaFoldDB" id="A0A4S4C583"/>
<keyword evidence="1" id="KW-0732">Signal</keyword>
<dbReference type="SMART" id="SM00060">
    <property type="entry name" value="FN3"/>
    <property type="match status" value="2"/>
</dbReference>
<dbReference type="InterPro" id="IPR003961">
    <property type="entry name" value="FN3_dom"/>
</dbReference>
<feature type="chain" id="PRO_5020449138" evidence="1">
    <location>
        <begin position="28"/>
        <end position="221"/>
    </location>
</feature>
<keyword evidence="4" id="KW-1185">Reference proteome</keyword>
<evidence type="ECO:0000313" key="3">
    <source>
        <dbReference type="EMBL" id="THF80861.1"/>
    </source>
</evidence>
<gene>
    <name evidence="3" type="ORF">E6C55_10300</name>
</gene>
<dbReference type="CDD" id="cd00063">
    <property type="entry name" value="FN3"/>
    <property type="match status" value="1"/>
</dbReference>
<accession>A0A4S4C583</accession>
<evidence type="ECO:0000256" key="1">
    <source>
        <dbReference type="SAM" id="SignalP"/>
    </source>
</evidence>
<dbReference type="RefSeq" id="WP_136369700.1">
    <property type="nucleotide sequence ID" value="NZ_SSOB01000010.1"/>
</dbReference>
<comment type="caution">
    <text evidence="3">The sequence shown here is derived from an EMBL/GenBank/DDBJ whole genome shotgun (WGS) entry which is preliminary data.</text>
</comment>
<dbReference type="SUPFAM" id="SSF49265">
    <property type="entry name" value="Fibronectin type III"/>
    <property type="match status" value="1"/>
</dbReference>
<name>A0A4S4C583_9BACL</name>
<dbReference type="Proteomes" id="UP000310636">
    <property type="component" value="Unassembled WGS sequence"/>
</dbReference>
<dbReference type="PROSITE" id="PS50853">
    <property type="entry name" value="FN3"/>
    <property type="match status" value="1"/>
</dbReference>